<comment type="caution">
    <text evidence="1">The sequence shown here is derived from an EMBL/GenBank/DDBJ whole genome shotgun (WGS) entry which is preliminary data.</text>
</comment>
<reference evidence="1" key="1">
    <citation type="journal article" date="2014" name="Front. Microbiol.">
        <title>High frequency of phylogenetically diverse reductive dehalogenase-homologous genes in deep subseafloor sedimentary metagenomes.</title>
        <authorList>
            <person name="Kawai M."/>
            <person name="Futagami T."/>
            <person name="Toyoda A."/>
            <person name="Takaki Y."/>
            <person name="Nishi S."/>
            <person name="Hori S."/>
            <person name="Arai W."/>
            <person name="Tsubouchi T."/>
            <person name="Morono Y."/>
            <person name="Uchiyama I."/>
            <person name="Ito T."/>
            <person name="Fujiyama A."/>
            <person name="Inagaki F."/>
            <person name="Takami H."/>
        </authorList>
    </citation>
    <scope>NUCLEOTIDE SEQUENCE</scope>
    <source>
        <strain evidence="1">Expedition CK06-06</strain>
    </source>
</reference>
<dbReference type="AlphaFoldDB" id="X0RYV7"/>
<accession>X0RYV7</accession>
<feature type="non-terminal residue" evidence="1">
    <location>
        <position position="1"/>
    </location>
</feature>
<proteinExistence type="predicted"/>
<organism evidence="1">
    <name type="scientific">marine sediment metagenome</name>
    <dbReference type="NCBI Taxonomy" id="412755"/>
    <lineage>
        <taxon>unclassified sequences</taxon>
        <taxon>metagenomes</taxon>
        <taxon>ecological metagenomes</taxon>
    </lineage>
</organism>
<name>X0RYV7_9ZZZZ</name>
<dbReference type="EMBL" id="BARS01006808">
    <property type="protein sequence ID" value="GAF73994.1"/>
    <property type="molecule type" value="Genomic_DNA"/>
</dbReference>
<evidence type="ECO:0000313" key="1">
    <source>
        <dbReference type="EMBL" id="GAF73994.1"/>
    </source>
</evidence>
<protein>
    <submittedName>
        <fullName evidence="1">Uncharacterized protein</fullName>
    </submittedName>
</protein>
<sequence length="125" mass="12572">DLTALADAVRGALPNMPSAPIEITGPFSNKAATAAGGTGAAAAYTGCDTIFPSINGAILPLTLDCQFGIQSIWSTGDPQFGISQSATSGYLCTSYIVDAAAMSYSARFNLFPGSALPAWGTGAES</sequence>
<gene>
    <name evidence="1" type="ORF">S01H1_13200</name>
</gene>